<dbReference type="Pfam" id="PF20271">
    <property type="entry name" value="CATASP"/>
    <property type="match status" value="1"/>
</dbReference>
<sequence>MPRGLWKRGKDDDPARASAVREDAAELLRRARDWELSPTRWSVLDEILDSISAAETAGDLKKLAEATGDLRLLDPLRLTPLGPPPPDAPVKTQAPERIRERLNVLVHRLSSGKTGGNR</sequence>
<comment type="caution">
    <text evidence="2">The sequence shown here is derived from an EMBL/GenBank/DDBJ whole genome shotgun (WGS) entry which is preliminary data.</text>
</comment>
<organism evidence="2 3">
    <name type="scientific">Streptomyces parvus</name>
    <dbReference type="NCBI Taxonomy" id="66428"/>
    <lineage>
        <taxon>Bacteria</taxon>
        <taxon>Bacillati</taxon>
        <taxon>Actinomycetota</taxon>
        <taxon>Actinomycetes</taxon>
        <taxon>Kitasatosporales</taxon>
        <taxon>Streptomycetaceae</taxon>
        <taxon>Streptomyces</taxon>
    </lineage>
</organism>
<name>A0A5D4JK29_9ACTN</name>
<reference evidence="2 3" key="1">
    <citation type="submission" date="2019-08" db="EMBL/GenBank/DDBJ databases">
        <title>Draft genome for granaticin producer strain Streptomyces parvus C05.</title>
        <authorList>
            <person name="Gonzalez-Pimentel J.L."/>
        </authorList>
    </citation>
    <scope>NUCLEOTIDE SEQUENCE [LARGE SCALE GENOMIC DNA]</scope>
    <source>
        <strain evidence="2 3">C05</strain>
    </source>
</reference>
<evidence type="ECO:0000313" key="2">
    <source>
        <dbReference type="EMBL" id="TYR64560.1"/>
    </source>
</evidence>
<dbReference type="Proteomes" id="UP000323242">
    <property type="component" value="Unassembled WGS sequence"/>
</dbReference>
<gene>
    <name evidence="2" type="ORF">FY004_10745</name>
</gene>
<protein>
    <recommendedName>
        <fullName evidence="1">CATRA-Associated Small Protein domain-containing protein</fullName>
    </recommendedName>
</protein>
<evidence type="ECO:0000259" key="1">
    <source>
        <dbReference type="Pfam" id="PF20271"/>
    </source>
</evidence>
<evidence type="ECO:0000313" key="3">
    <source>
        <dbReference type="Proteomes" id="UP000323242"/>
    </source>
</evidence>
<dbReference type="InterPro" id="IPR046924">
    <property type="entry name" value="CATASP"/>
</dbReference>
<keyword evidence="3" id="KW-1185">Reference proteome</keyword>
<dbReference type="RefSeq" id="WP_148902258.1">
    <property type="nucleotide sequence ID" value="NZ_VSZQ01000044.1"/>
</dbReference>
<feature type="domain" description="CATRA-Associated Small Protein" evidence="1">
    <location>
        <begin position="23"/>
        <end position="110"/>
    </location>
</feature>
<accession>A0A5D4JK29</accession>
<proteinExistence type="predicted"/>
<dbReference type="EMBL" id="VSZQ01000044">
    <property type="protein sequence ID" value="TYR64560.1"/>
    <property type="molecule type" value="Genomic_DNA"/>
</dbReference>
<dbReference type="AlphaFoldDB" id="A0A5D4JK29"/>